<sequence>MRNERPSFMRSAIAAAISSSFICTAALCDEFEINTLTWDAKNSVFAEGSAKVELEQTKSEGSSFRQTIGQTPRLDEKNMPYFSLLNKGLKDSGVGIVVQTKNKELETGQIASHFIVSIQKDGTDAIKMSRDLETGKTIFSIQKKLHTGKGFHSELKSYLQKHHTEALTIDDTKVAAPSTAKVIFDRLAINKHALTSRDQDDFTVIEIPLKGVSNSPPFINTVSSASASPDKATMVDVDGAIAAMMTAYTQSYLTTSSDEKGSHDLLASILRKQPGFMVGAQDITALAPFEDVPVFLIHHTEGSDPRKIELIPQSAAATVLLERYKEETDSYQDITLSKSSAKDLKRKAYSSLLQQLIVMKARKQGLAALPGQEEIKKLASDQELLFLCGAKLDREASAETSITLTSQEQSRTARLMTSESLLTYLRSQFMNHPEVGGFVMGKDLEAAVKDHLPERTGSQLSEGDQDSLNYLNAFYRKTHRSSKQRVNDHLNAAKAEAAEGRVQHLTQQLDQSVSKVENLQKRLNQVASEKEALQKNFKQLTSNKKKIEEELQKNEDEMTAANADREQLKQDNDRLTQEQKQLASNEKDLQEQLEKTKDQLAAANNNLNKLNQEKNHLVQEQQQLASDKDDIQKQVQKDNDELSSLNKELEELRQIAKVQDNKSIKQSIETLQHDIEQKTRENTELQSKLDTISKLLGTTANNRDGSFHPDATRYVRGDAASLLHPDIAMHDDILSQNEFMAMQKLNLPKDMLPDEVVQRLKYMEPLMEHFDGKNSITLDQFANELPDLQKTYFQPPRQAGESGQIKLELETEFQNYIRKNFGNADPTPFVNVIGNFNPEDVLTFGEYVRDINKIVPPSTEQPLLQRLNTYHIMSLQAGVDHDTLSTMLEYYQHAPVEYRIMWNQLELARLQKWLDQTMFVPDVEELNDFPESRYLPDKKRLQTLKDIASYSPSLTADALASYIQAAGKVMHYLSPEQLVQLQVELKQAPAPQQADASDPDIEAQYRRIAHRLDIPEESWEALLTLARQPAGLWKHTYEVIEDNGGTKKVLPDHVTPEEMKLAKSPFDPVTVIEARKFKELSPNAYKVKLNAQKALQAETDQRMDELTQIATDDIVYSSEQLKRFPDNSDLKDGKWVEPLKAFYHKLKDRFDRRDIVKYARLLAHFSPDEYNSLIKTIPSVIDLVDPNKGILPGREMEFNESLMGAALEGKFREVLNYIKLARENSRENLENFKEEALTLGQHPQAKVLTIEHIAVAMQEADPQKIMDQRQVLRNNPKYYDFMATKSASKRTEKLDQGHKGLNAVNKLVETYTADSDYDAERLTSQKQLKETLESIQQEIRETKLPELSKTTGGETPLYNKQLQEKLDSLTTGSNLKETRELLESWDDVKIVKITDDIQEPLHRIRKIKLPGELFIHPGPDMLDLSPLQDQLKTANSHSGGDRLQEKNALAQILKLTEPKEFQTEFVKYTKSKRDLRPYAEVHSSMLELKELLKVEQWSEEQNTRAAEIIKPWATDRNSETAKPFNQYVATKKGGARHHLEAARASSKPSPNFREQIKKAMESQVIKEAITIGNIRQKLSEINDDLSNLDELHKTLLSLKSAAETDGASEIEGVEAVQGLLADINEKSTPDQVIEVVKSLQLSDEASPINKALETVDGIVETTANIRKFISEPALQVDEDVDQDYLQRHEETIKNFAGEYKELHETDVWKEHVNQPLDDLTDKNGYPLRDKLEEIKGPLEEAEQDINAYRLFSSNPEEAFRKNKEGQLNIQKLEEENRALQEKLANSPLPATSESYIDHYLQLKPGSSEALLLGDLLRLTQAGVPLESFSKLDFQSPQDVMRLAGLAKNKEIKPEALEMITVRLMESNELIKPMLDKLEKIKATEPVPHRETLETALTESSAAADQDLTSSSSVYRKAMMKSKEYYDFAMPYIIAEKNDPELHNKVLETLKFYAEGKRIEDPTVIAPDQKTLDELGLTRKKSEILLNHITRNWMFNDDLTHADIIEIALLDMVKAELRRYEKFGYKVQQKIAAMREYASDKAQRLDTKTASTRKWLMDNGYIAGEATYHTIENLLYLYFRNRINVYLDDIAYNDGKGLIAAINDVGEGLDEFLLAAGLVRGEHQQQIVSDILNYFGKEAYHIYDEYFRSTLGERADFMDNVLKPAALAVQAPVGFHEIGVMLKLGGADNVWSWNTAWHTFGYTAIGLIVDMSRGNHYNKMMIQAIDPAMTNLAGWMDSKVHLYSDQSSPEDKYYSELWSSTAKHWNGWNDYLGQSIGAKMTRAPAELAQSLITTKIYSSALIPALNPIAFTRTNPAIRAANKALLDAGAAAPLKPEVPYWQPGFKSVSAYYLAKGVNDWSRNDLAGTKYLLEGFAGFADYMNGVPATAKNSYSQGLEKNLHKLSLSHQDTRFAEGKDLEAWTPFTNAVKFVATAVARVGQATGLDQLGGFSQGTYDQFGKPDLADQVRRPNTVSSWISTLSEYGAWAMKSSGASDAVLWGIDKVRPPVMSVLSTAAGGASTVGSGIVSTALTAREVLRSAEERIYELMGYQLERKSEPGVVSEHDTSQTVDPGQSGGDKAFKEPIPDQHPVTDQDENDESKVADQTIAFEQGNVQEPSVTESEASDEQVPDQHPVTDQDENDESKVADQTIAFEQGNVQEPSVTESEASDEQVPDQHPVTDQDENDENKVADQTIAFEQGNVQEPSVTESEASDEQVPDQQPVTDQDENNESKVADQTIAFEQGNEQEPSVTESEASDEQVPDQHPVTDQDENDENKVADQASAPEQVQAIEPSATEDDVNKPETTSEEESEEEEPYFGEEEDPVDLYDEDDEEGLSDSPDANVNTMAAQQGD</sequence>
<name>A0ABV2SDT9_9GAMM</name>
<feature type="compositionally biased region" description="Polar residues" evidence="3">
    <location>
        <begin position="2743"/>
        <end position="2753"/>
    </location>
</feature>
<feature type="chain" id="PRO_5047222630" evidence="4">
    <location>
        <begin position="26"/>
        <end position="2852"/>
    </location>
</feature>
<feature type="compositionally biased region" description="Polar residues" evidence="3">
    <location>
        <begin position="2839"/>
        <end position="2852"/>
    </location>
</feature>
<accession>A0ABV2SDT9</accession>
<dbReference type="EMBL" id="JBEWTB010000002">
    <property type="protein sequence ID" value="MET4755922.1"/>
    <property type="molecule type" value="Genomic_DNA"/>
</dbReference>
<organism evidence="5 6">
    <name type="scientific">Endozoicomonas lisbonensis</name>
    <dbReference type="NCBI Taxonomy" id="3120522"/>
    <lineage>
        <taxon>Bacteria</taxon>
        <taxon>Pseudomonadati</taxon>
        <taxon>Pseudomonadota</taxon>
        <taxon>Gammaproteobacteria</taxon>
        <taxon>Oceanospirillales</taxon>
        <taxon>Endozoicomonadaceae</taxon>
        <taxon>Endozoicomonas</taxon>
    </lineage>
</organism>
<dbReference type="RefSeq" id="WP_354010294.1">
    <property type="nucleotide sequence ID" value="NZ_JBEWTA010000001.1"/>
</dbReference>
<feature type="compositionally biased region" description="Basic and acidic residues" evidence="3">
    <location>
        <begin position="2554"/>
        <end position="2565"/>
    </location>
</feature>
<evidence type="ECO:0000313" key="5">
    <source>
        <dbReference type="EMBL" id="MET4755922.1"/>
    </source>
</evidence>
<evidence type="ECO:0000256" key="4">
    <source>
        <dbReference type="SAM" id="SignalP"/>
    </source>
</evidence>
<feature type="compositionally biased region" description="Acidic residues" evidence="3">
    <location>
        <begin position="2805"/>
        <end position="2835"/>
    </location>
</feature>
<dbReference type="Proteomes" id="UP001549366">
    <property type="component" value="Unassembled WGS sequence"/>
</dbReference>
<evidence type="ECO:0000313" key="6">
    <source>
        <dbReference type="Proteomes" id="UP001549366"/>
    </source>
</evidence>
<keyword evidence="4" id="KW-0732">Signal</keyword>
<evidence type="ECO:0000256" key="3">
    <source>
        <dbReference type="SAM" id="MobiDB-lite"/>
    </source>
</evidence>
<keyword evidence="1 2" id="KW-0175">Coiled coil</keyword>
<feature type="coiled-coil region" evidence="2">
    <location>
        <begin position="495"/>
        <end position="695"/>
    </location>
</feature>
<evidence type="ECO:0000256" key="1">
    <source>
        <dbReference type="ARBA" id="ARBA00023054"/>
    </source>
</evidence>
<feature type="compositionally biased region" description="Polar residues" evidence="3">
    <location>
        <begin position="2699"/>
        <end position="2709"/>
    </location>
</feature>
<proteinExistence type="predicted"/>
<feature type="compositionally biased region" description="Basic and acidic residues" evidence="3">
    <location>
        <begin position="2578"/>
        <end position="2591"/>
    </location>
</feature>
<dbReference type="PANTHER" id="PTHR23160:SF19">
    <property type="entry name" value="MYOSIN HEAVY CHAIN-RELATED PROTEIN"/>
    <property type="match status" value="1"/>
</dbReference>
<feature type="compositionally biased region" description="Polar residues" evidence="3">
    <location>
        <begin position="2611"/>
        <end position="2621"/>
    </location>
</feature>
<feature type="signal peptide" evidence="4">
    <location>
        <begin position="1"/>
        <end position="25"/>
    </location>
</feature>
<comment type="caution">
    <text evidence="5">The sequence shown here is derived from an EMBL/GenBank/DDBJ whole genome shotgun (WGS) entry which is preliminary data.</text>
</comment>
<protein>
    <submittedName>
        <fullName evidence="5">Nucleic acid-binding Zn-ribbon protein</fullName>
    </submittedName>
</protein>
<evidence type="ECO:0000256" key="2">
    <source>
        <dbReference type="SAM" id="Coils"/>
    </source>
</evidence>
<dbReference type="PANTHER" id="PTHR23160">
    <property type="entry name" value="SYNAPTONEMAL COMPLEX PROTEIN-RELATED"/>
    <property type="match status" value="1"/>
</dbReference>
<feature type="compositionally biased region" description="Polar residues" evidence="3">
    <location>
        <begin position="2655"/>
        <end position="2665"/>
    </location>
</feature>
<feature type="region of interest" description="Disordered" evidence="3">
    <location>
        <begin position="2554"/>
        <end position="2852"/>
    </location>
</feature>
<reference evidence="5 6" key="1">
    <citation type="submission" date="2024-06" db="EMBL/GenBank/DDBJ databases">
        <title>Genomic Encyclopedia of Type Strains, Phase V (KMG-V): Genome sequencing to study the core and pangenomes of soil and plant-associated prokaryotes.</title>
        <authorList>
            <person name="Whitman W."/>
        </authorList>
    </citation>
    <scope>NUCLEOTIDE SEQUENCE [LARGE SCALE GENOMIC DNA]</scope>
    <source>
        <strain evidence="5 6">NE40</strain>
    </source>
</reference>
<gene>
    <name evidence="5" type="ORF">V5J35_001114</name>
</gene>
<keyword evidence="6" id="KW-1185">Reference proteome</keyword>